<dbReference type="GO" id="GO:0016747">
    <property type="term" value="F:acyltransferase activity, transferring groups other than amino-acyl groups"/>
    <property type="evidence" value="ECO:0007669"/>
    <property type="project" value="InterPro"/>
</dbReference>
<dbReference type="InterPro" id="IPR016181">
    <property type="entry name" value="Acyl_CoA_acyltransferase"/>
</dbReference>
<dbReference type="AlphaFoldDB" id="A0A5B8UWI8"/>
<proteinExistence type="predicted"/>
<evidence type="ECO:0000313" key="3">
    <source>
        <dbReference type="Proteomes" id="UP000321479"/>
    </source>
</evidence>
<dbReference type="PROSITE" id="PS51186">
    <property type="entry name" value="GNAT"/>
    <property type="match status" value="1"/>
</dbReference>
<dbReference type="Pfam" id="PF13302">
    <property type="entry name" value="Acetyltransf_3"/>
    <property type="match status" value="1"/>
</dbReference>
<dbReference type="InterPro" id="IPR000182">
    <property type="entry name" value="GNAT_dom"/>
</dbReference>
<name>A0A5B8UWI8_9SPHI</name>
<dbReference type="SUPFAM" id="SSF55729">
    <property type="entry name" value="Acyl-CoA N-acyltransferases (Nat)"/>
    <property type="match status" value="1"/>
</dbReference>
<dbReference type="KEGG" id="mgin:FRZ54_13270"/>
<protein>
    <submittedName>
        <fullName evidence="2">GNAT family N-acetyltransferase</fullName>
    </submittedName>
</protein>
<reference evidence="2 3" key="1">
    <citation type="journal article" date="2017" name="Curr. Microbiol.">
        <title>Mucilaginibacter ginsenosidivorans sp. nov., Isolated from Soil of Ginseng Field.</title>
        <authorList>
            <person name="Kim M.M."/>
            <person name="Siddiqi M.Z."/>
            <person name="Im W.T."/>
        </authorList>
    </citation>
    <scope>NUCLEOTIDE SEQUENCE [LARGE SCALE GENOMIC DNA]</scope>
    <source>
        <strain evidence="2 3">Gsoil 3017</strain>
    </source>
</reference>
<dbReference type="Proteomes" id="UP000321479">
    <property type="component" value="Chromosome"/>
</dbReference>
<dbReference type="RefSeq" id="WP_147032082.1">
    <property type="nucleotide sequence ID" value="NZ_CP042436.1"/>
</dbReference>
<feature type="domain" description="N-acetyltransferase" evidence="1">
    <location>
        <begin position="11"/>
        <end position="168"/>
    </location>
</feature>
<dbReference type="PANTHER" id="PTHR43792">
    <property type="entry name" value="GNAT FAMILY, PUTATIVE (AFU_ORTHOLOGUE AFUA_3G00765)-RELATED-RELATED"/>
    <property type="match status" value="1"/>
</dbReference>
<sequence>MPRIYIETPRLFLRNWQESDYQPYIDLNADAEVMEYFTSVRTPEQTLAQIGRFTSHLEKYGFGFWAMERKDNGQFIGFTGLTHAPFDEWFTPCIEIGWRISKANWGIGFATEAAKACLDYGFDILKFNDIYSFTSVHNKRSEQVMIKTGMQKAGEFDHPDIEKGHPLERHVLYKISRQK</sequence>
<accession>A0A5B8UWI8</accession>
<dbReference type="PANTHER" id="PTHR43792:SF1">
    <property type="entry name" value="N-ACETYLTRANSFERASE DOMAIN-CONTAINING PROTEIN"/>
    <property type="match status" value="1"/>
</dbReference>
<evidence type="ECO:0000259" key="1">
    <source>
        <dbReference type="PROSITE" id="PS51186"/>
    </source>
</evidence>
<keyword evidence="3" id="KW-1185">Reference proteome</keyword>
<keyword evidence="2" id="KW-0808">Transferase</keyword>
<evidence type="ECO:0000313" key="2">
    <source>
        <dbReference type="EMBL" id="QEC63507.1"/>
    </source>
</evidence>
<organism evidence="2 3">
    <name type="scientific">Mucilaginibacter ginsenosidivorans</name>
    <dbReference type="NCBI Taxonomy" id="398053"/>
    <lineage>
        <taxon>Bacteria</taxon>
        <taxon>Pseudomonadati</taxon>
        <taxon>Bacteroidota</taxon>
        <taxon>Sphingobacteriia</taxon>
        <taxon>Sphingobacteriales</taxon>
        <taxon>Sphingobacteriaceae</taxon>
        <taxon>Mucilaginibacter</taxon>
    </lineage>
</organism>
<gene>
    <name evidence="2" type="ORF">FRZ54_13270</name>
</gene>
<dbReference type="InterPro" id="IPR051531">
    <property type="entry name" value="N-acetyltransferase"/>
</dbReference>
<dbReference type="Gene3D" id="3.40.630.30">
    <property type="match status" value="1"/>
</dbReference>
<dbReference type="EMBL" id="CP042436">
    <property type="protein sequence ID" value="QEC63507.1"/>
    <property type="molecule type" value="Genomic_DNA"/>
</dbReference>
<dbReference type="OrthoDB" id="9788916at2"/>